<evidence type="ECO:0000256" key="1">
    <source>
        <dbReference type="ARBA" id="ARBA00004496"/>
    </source>
</evidence>
<evidence type="ECO:0000256" key="2">
    <source>
        <dbReference type="ARBA" id="ARBA00022490"/>
    </source>
</evidence>
<feature type="region of interest" description="Disordered" evidence="6">
    <location>
        <begin position="1051"/>
        <end position="1100"/>
    </location>
</feature>
<evidence type="ECO:0000256" key="3">
    <source>
        <dbReference type="ARBA" id="ARBA00022553"/>
    </source>
</evidence>
<dbReference type="EMBL" id="VCGU01000011">
    <property type="protein sequence ID" value="TRY67810.1"/>
    <property type="molecule type" value="Genomic_DNA"/>
</dbReference>
<keyword evidence="5" id="KW-0175">Coiled coil</keyword>
<comment type="subcellular location">
    <subcellularLocation>
        <location evidence="1">Cytoplasm</location>
    </subcellularLocation>
</comment>
<keyword evidence="2" id="KW-0963">Cytoplasm</keyword>
<name>A0A553NQX7_TIGCA</name>
<dbReference type="Pfam" id="PF00621">
    <property type="entry name" value="RhoGEF"/>
    <property type="match status" value="1"/>
</dbReference>
<evidence type="ECO:0000259" key="7">
    <source>
        <dbReference type="PROSITE" id="PS50010"/>
    </source>
</evidence>
<dbReference type="InterPro" id="IPR051632">
    <property type="entry name" value="Rho_GEF"/>
</dbReference>
<feature type="compositionally biased region" description="Basic and acidic residues" evidence="6">
    <location>
        <begin position="1319"/>
        <end position="1335"/>
    </location>
</feature>
<dbReference type="GO" id="GO:0005737">
    <property type="term" value="C:cytoplasm"/>
    <property type="evidence" value="ECO:0007669"/>
    <property type="project" value="UniProtKB-SubCell"/>
</dbReference>
<feature type="compositionally biased region" description="Low complexity" evidence="6">
    <location>
        <begin position="163"/>
        <end position="178"/>
    </location>
</feature>
<feature type="region of interest" description="Disordered" evidence="6">
    <location>
        <begin position="101"/>
        <end position="127"/>
    </location>
</feature>
<keyword evidence="4" id="KW-0863">Zinc-finger</keyword>
<feature type="compositionally biased region" description="Basic residues" evidence="6">
    <location>
        <begin position="422"/>
        <end position="440"/>
    </location>
</feature>
<feature type="compositionally biased region" description="Low complexity" evidence="6">
    <location>
        <begin position="1407"/>
        <end position="1416"/>
    </location>
</feature>
<gene>
    <name evidence="8" type="ORF">TCAL_02756</name>
</gene>
<proteinExistence type="predicted"/>
<dbReference type="InterPro" id="IPR000219">
    <property type="entry name" value="DH_dom"/>
</dbReference>
<feature type="region of interest" description="Disordered" evidence="6">
    <location>
        <begin position="1"/>
        <end position="74"/>
    </location>
</feature>
<protein>
    <recommendedName>
        <fullName evidence="7">DH domain-containing protein</fullName>
    </recommendedName>
</protein>
<evidence type="ECO:0000313" key="9">
    <source>
        <dbReference type="Proteomes" id="UP000318571"/>
    </source>
</evidence>
<dbReference type="Gene3D" id="1.20.900.10">
    <property type="entry name" value="Dbl homology (DH) domain"/>
    <property type="match status" value="1"/>
</dbReference>
<feature type="compositionally biased region" description="Basic and acidic residues" evidence="6">
    <location>
        <begin position="342"/>
        <end position="351"/>
    </location>
</feature>
<dbReference type="Gene3D" id="2.30.29.30">
    <property type="entry name" value="Pleckstrin-homology domain (PH domain)/Phosphotyrosine-binding domain (PTB)"/>
    <property type="match status" value="1"/>
</dbReference>
<dbReference type="SUPFAM" id="SSF48065">
    <property type="entry name" value="DBL homology domain (DH-domain)"/>
    <property type="match status" value="1"/>
</dbReference>
<feature type="region of interest" description="Disordered" evidence="6">
    <location>
        <begin position="342"/>
        <end position="456"/>
    </location>
</feature>
<keyword evidence="9" id="KW-1185">Reference proteome</keyword>
<keyword evidence="3" id="KW-0597">Phosphoprotein</keyword>
<dbReference type="SUPFAM" id="SSF50729">
    <property type="entry name" value="PH domain-like"/>
    <property type="match status" value="1"/>
</dbReference>
<feature type="compositionally biased region" description="Pro residues" evidence="6">
    <location>
        <begin position="9"/>
        <end position="23"/>
    </location>
</feature>
<dbReference type="PANTHER" id="PTHR13944:SF21">
    <property type="entry name" value="CYSTS, ISOFORM C"/>
    <property type="match status" value="1"/>
</dbReference>
<feature type="compositionally biased region" description="Polar residues" evidence="6">
    <location>
        <begin position="248"/>
        <end position="264"/>
    </location>
</feature>
<dbReference type="InterPro" id="IPR035899">
    <property type="entry name" value="DBL_dom_sf"/>
</dbReference>
<accession>A0A553NQX7</accession>
<dbReference type="OMA" id="WTPNVPK"/>
<dbReference type="GO" id="GO:0035023">
    <property type="term" value="P:regulation of Rho protein signal transduction"/>
    <property type="evidence" value="ECO:0007669"/>
    <property type="project" value="TreeGrafter"/>
</dbReference>
<dbReference type="GO" id="GO:0005085">
    <property type="term" value="F:guanyl-nucleotide exchange factor activity"/>
    <property type="evidence" value="ECO:0007669"/>
    <property type="project" value="InterPro"/>
</dbReference>
<dbReference type="STRING" id="6832.A0A553NQX7"/>
<dbReference type="SMART" id="SM00325">
    <property type="entry name" value="RhoGEF"/>
    <property type="match status" value="1"/>
</dbReference>
<feature type="region of interest" description="Disordered" evidence="6">
    <location>
        <begin position="1319"/>
        <end position="1369"/>
    </location>
</feature>
<dbReference type="PANTHER" id="PTHR13944">
    <property type="entry name" value="AGAP007712-PA"/>
    <property type="match status" value="1"/>
</dbReference>
<feature type="domain" description="DH" evidence="7">
    <location>
        <begin position="583"/>
        <end position="772"/>
    </location>
</feature>
<dbReference type="PROSITE" id="PS50010">
    <property type="entry name" value="DH_2"/>
    <property type="match status" value="1"/>
</dbReference>
<evidence type="ECO:0000256" key="4">
    <source>
        <dbReference type="ARBA" id="ARBA00022771"/>
    </source>
</evidence>
<keyword evidence="4" id="KW-0479">Metal-binding</keyword>
<dbReference type="InterPro" id="IPR011993">
    <property type="entry name" value="PH-like_dom_sf"/>
</dbReference>
<evidence type="ECO:0000256" key="6">
    <source>
        <dbReference type="SAM" id="MobiDB-lite"/>
    </source>
</evidence>
<sequence length="1503" mass="165849">MSGRLAQPVPAPPPRAPLPPPPIILSSDEAPDTGEESDEDLITSYLGGGGGGPASPATRLPAFPDVLPHHAPSGDPPHHILADNLLQLAEIHENIQRMRLANTEGPSRPPRSHRAPRPESLHQRWSTSCPALNHEAALDVVGGAVPAGSFDSGPSPESPSHPVPYYSTTTPTSSTSHTGRSHRKRWPGAWSSGSTTEGPKHRGKTRPGRPRSYSASSNDSDDPFGQPSGDYVDGCLGGGHGSQPRLRSASTVATTRGSLGNESNYGGPPSGPSSHRTPEKLLPRPPVGTRYTPNIFSQFPGLHKSISTPSIATDHPHSRSAHRKGRDYPEPTHVFLQKLISEHEWTRRSGSDSDSDDEPQGPPPSGLLPEIEGRRQHHRVPFPLEPSVPAAHPSVQPAPSPQISLAEFLQDVPNLEDDDQRKRRRKKERSSIFFRKKKDKSKSASASLQTQPDGHLKSLAKAPSAISLSTKPLQTRVPQHSYSMSSLRKPSSHNHYAGNFYHARGEMSKVNHEDRDDYGVQEDTTGLIEGEYVPGEEFSEGGPAAIRNLETDPFLRIQDEEAESWQQAWKSQDLQGLTPTQIKRQEHIYELIVTESNHCQVLKVIQKIFVEGMYKYLNIPPEIVDRIFPCIEELIEIHFKFLEQLRIRQNAQPVVESVADLLLEQFAGESSKLWKEAYGTFCSQHSDAVSLYKDIYKSDRRFQQFIRHCANNPLLKKKGIPECILFVTTRITKYPLLIEPLIKTARDLPQEQQKLRDASLFVRDILKDVNAKVAEKEREQRFLEIYKGIDAKSWVLYQGKKFKKSDILSESRKLMFEGLAVLHQGRGRSLSVTVVVLSDILFFLQENSQKYHFTTPEGKPGVIPVHTLIAREKTGPSTKALYLISTSERDPEMFELEIQQPPTRDDWITGIREAVDACSYGSDSEGGVSSNVLEARRNVEAKYMRMRHLTAELRGKDIELARLLEDKMRVMGDMLVVLGTPNPFKDSPPDYLSLVREKDSHCTKEDLLNAVQEASRLASSLYSSGSNLSRSVSSAGEKHSVTYASPTLPKRAETFGGFDQQQPTLPMGLIQQPPESLPAQSQESLRSSKPDEANPWRGLPSVPPLLNLEAEQQEAAVQITHYLNSLMCMVSEHFTSLESMKAEISEIRDRSSVMGGRYKHNQQLEELRNLQDRMVHEKRAWQKEKEAMEMEMESKKKQMAKTQAEIDRGLKDVKEQRDQLYRKLDLLKGQGIEIMGPNMSVLKTEPPPNQSSHHQADVLFYSEVSSAENTFPRMNSASSASFRSTGNSMVHLNAAVSNPSLVANSVGSGGSLTKKDLIGGHSNLAHEGKGDKSEIKQQIPVKLSSKLSVQGGSSKEKGTKKMSSVANLGKQNSLASSSLLSTSMGNIAKPIVEGGVQQILPFKLSEKNLGSSSSNSSERRTSPKPGYQKLTSVPSPPSSQDPGGGGPPIEISHQRTGSSPAQMNPPPRTTSSNSGSGTTSNNTLPKVSSGQKIDYNEDQVMYF</sequence>
<keyword evidence="4" id="KW-0862">Zinc</keyword>
<feature type="coiled-coil region" evidence="5">
    <location>
        <begin position="1160"/>
        <end position="1230"/>
    </location>
</feature>
<reference evidence="8 9" key="1">
    <citation type="journal article" date="2018" name="Nat. Ecol. Evol.">
        <title>Genomic signatures of mitonuclear coevolution across populations of Tigriopus californicus.</title>
        <authorList>
            <person name="Barreto F.S."/>
            <person name="Watson E.T."/>
            <person name="Lima T.G."/>
            <person name="Willett C.S."/>
            <person name="Edmands S."/>
            <person name="Li W."/>
            <person name="Burton R.S."/>
        </authorList>
    </citation>
    <scope>NUCLEOTIDE SEQUENCE [LARGE SCALE GENOMIC DNA]</scope>
    <source>
        <strain evidence="8 9">San Diego</strain>
    </source>
</reference>
<dbReference type="Proteomes" id="UP000318571">
    <property type="component" value="Chromosome 4"/>
</dbReference>
<dbReference type="CDD" id="cd00160">
    <property type="entry name" value="RhoGEF"/>
    <property type="match status" value="1"/>
</dbReference>
<comment type="caution">
    <text evidence="8">The sequence shown here is derived from an EMBL/GenBank/DDBJ whole genome shotgun (WGS) entry which is preliminary data.</text>
</comment>
<dbReference type="Pfam" id="PF17838">
    <property type="entry name" value="PH_16"/>
    <property type="match status" value="1"/>
</dbReference>
<feature type="compositionally biased region" description="Acidic residues" evidence="6">
    <location>
        <begin position="29"/>
        <end position="41"/>
    </location>
</feature>
<feature type="region of interest" description="Disordered" evidence="6">
    <location>
        <begin position="1407"/>
        <end position="1503"/>
    </location>
</feature>
<feature type="region of interest" description="Disordered" evidence="6">
    <location>
        <begin position="147"/>
        <end position="329"/>
    </location>
</feature>
<organism evidence="8 9">
    <name type="scientific">Tigriopus californicus</name>
    <name type="common">Marine copepod</name>
    <dbReference type="NCBI Taxonomy" id="6832"/>
    <lineage>
        <taxon>Eukaryota</taxon>
        <taxon>Metazoa</taxon>
        <taxon>Ecdysozoa</taxon>
        <taxon>Arthropoda</taxon>
        <taxon>Crustacea</taxon>
        <taxon>Multicrustacea</taxon>
        <taxon>Hexanauplia</taxon>
        <taxon>Copepoda</taxon>
        <taxon>Harpacticoida</taxon>
        <taxon>Harpacticidae</taxon>
        <taxon>Tigriopus</taxon>
    </lineage>
</organism>
<evidence type="ECO:0000256" key="5">
    <source>
        <dbReference type="SAM" id="Coils"/>
    </source>
</evidence>
<dbReference type="GO" id="GO:0008270">
    <property type="term" value="F:zinc ion binding"/>
    <property type="evidence" value="ECO:0007669"/>
    <property type="project" value="UniProtKB-KW"/>
</dbReference>
<dbReference type="OrthoDB" id="28045at2759"/>
<dbReference type="InterPro" id="IPR041020">
    <property type="entry name" value="PH_16"/>
</dbReference>
<feature type="compositionally biased region" description="Low complexity" evidence="6">
    <location>
        <begin position="1469"/>
        <end position="1483"/>
    </location>
</feature>
<evidence type="ECO:0000313" key="8">
    <source>
        <dbReference type="EMBL" id="TRY67810.1"/>
    </source>
</evidence>